<evidence type="ECO:0000313" key="1">
    <source>
        <dbReference type="EMBL" id="KAJ0180831.1"/>
    </source>
</evidence>
<dbReference type="Proteomes" id="UP000824533">
    <property type="component" value="Linkage Group LG05"/>
</dbReference>
<keyword evidence="2" id="KW-1185">Reference proteome</keyword>
<proteinExistence type="predicted"/>
<organism evidence="1 2">
    <name type="scientific">Dendrolimus kikuchii</name>
    <dbReference type="NCBI Taxonomy" id="765133"/>
    <lineage>
        <taxon>Eukaryota</taxon>
        <taxon>Metazoa</taxon>
        <taxon>Ecdysozoa</taxon>
        <taxon>Arthropoda</taxon>
        <taxon>Hexapoda</taxon>
        <taxon>Insecta</taxon>
        <taxon>Pterygota</taxon>
        <taxon>Neoptera</taxon>
        <taxon>Endopterygota</taxon>
        <taxon>Lepidoptera</taxon>
        <taxon>Glossata</taxon>
        <taxon>Ditrysia</taxon>
        <taxon>Bombycoidea</taxon>
        <taxon>Lasiocampidae</taxon>
        <taxon>Dendrolimus</taxon>
    </lineage>
</organism>
<evidence type="ECO:0000313" key="2">
    <source>
        <dbReference type="Proteomes" id="UP000824533"/>
    </source>
</evidence>
<sequence>MARALKFVPARSLQWFIDKFKCPFSSCPYPSALEPQCNVFPTQPSNEQIQEHRVGTAARDCLSHELTVLCRCPDTLPIIVGAEHSDCGDCRIQAMPFDHRRVAAYFYHAYPDVVGRAMKTSIFCQRGWERTPVDKRCCIFERAADLLSGEYRQRVIAAAILGQGMTAIQAERNMCQLIDYIRFGCAFMRDLTKSRCVVSGGKRAVNQNQYHGLEGFWAAITPYDSFALAGQLVTTPAITGNCVLWKPSDYAILVAHRILEVLLCAGLPPGVINLVPAEENMFLDSVCSNKNLAGISFGGTTRTLECIHSCVGENVKKFARFPRIVGTGSGKNFHLIHSSANIATAVACTARAAFEMAGQKSSSCSRVFVADFTDMLTCVAQSLAVCHPLDYRCFMSALASQDAYVKATTYLQRALCDEKVQLLCGGRSDSEVGYYVEPTMFYVPDNCHELLIDEIRAPILAIHGFPDCDLNGLITSMSQAPYSITGSIFAQEVEWTKWAIGATRDFSTTLYLNDRCSEEQPGQQSVGGGRKSGLGSKVAGSISYLLQFLTERSLKETLQTCSDVTYAYMNECPPCYVFK</sequence>
<dbReference type="EMBL" id="CM034391">
    <property type="protein sequence ID" value="KAJ0180831.1"/>
    <property type="molecule type" value="Genomic_DNA"/>
</dbReference>
<reference evidence="1 2" key="1">
    <citation type="journal article" date="2021" name="Front. Genet.">
        <title>Chromosome-Level Genome Assembly Reveals Significant Gene Expansion in the Toll and IMD Signaling Pathways of Dendrolimus kikuchii.</title>
        <authorList>
            <person name="Zhou J."/>
            <person name="Wu P."/>
            <person name="Xiong Z."/>
            <person name="Liu N."/>
            <person name="Zhao N."/>
            <person name="Ji M."/>
            <person name="Qiu Y."/>
            <person name="Yang B."/>
        </authorList>
    </citation>
    <scope>NUCLEOTIDE SEQUENCE [LARGE SCALE GENOMIC DNA]</scope>
    <source>
        <strain evidence="1">Ann1</strain>
    </source>
</reference>
<gene>
    <name evidence="1" type="ORF">K1T71_002916</name>
</gene>
<comment type="caution">
    <text evidence="1">The sequence shown here is derived from an EMBL/GenBank/DDBJ whole genome shotgun (WGS) entry which is preliminary data.</text>
</comment>
<name>A0ACC1DAK0_9NEOP</name>
<protein>
    <submittedName>
        <fullName evidence="1">Uncharacterized protein</fullName>
    </submittedName>
</protein>
<accession>A0ACC1DAK0</accession>